<gene>
    <name evidence="1" type="ORF">BCR34DRAFT_280147</name>
</gene>
<dbReference type="PANTHER" id="PTHR36156">
    <property type="entry name" value="SLR2101 PROTEIN"/>
    <property type="match status" value="1"/>
</dbReference>
<dbReference type="Gene3D" id="2.60.120.10">
    <property type="entry name" value="Jelly Rolls"/>
    <property type="match status" value="1"/>
</dbReference>
<keyword evidence="2" id="KW-1185">Reference proteome</keyword>
<protein>
    <recommendedName>
        <fullName evidence="3">Cupin 2 conserved barrel domain-containing protein</fullName>
    </recommendedName>
</protein>
<dbReference type="OrthoDB" id="5840532at2759"/>
<dbReference type="AlphaFoldDB" id="A0A1Y1ZS49"/>
<dbReference type="CDD" id="cd02231">
    <property type="entry name" value="cupin_BLL6423-like"/>
    <property type="match status" value="1"/>
</dbReference>
<dbReference type="InterPro" id="IPR014710">
    <property type="entry name" value="RmlC-like_jellyroll"/>
</dbReference>
<dbReference type="Gene3D" id="2.20.70.150">
    <property type="match status" value="1"/>
</dbReference>
<dbReference type="Proteomes" id="UP000193144">
    <property type="component" value="Unassembled WGS sequence"/>
</dbReference>
<evidence type="ECO:0000313" key="1">
    <source>
        <dbReference type="EMBL" id="ORY13102.1"/>
    </source>
</evidence>
<dbReference type="EMBL" id="MCFA01000045">
    <property type="protein sequence ID" value="ORY13102.1"/>
    <property type="molecule type" value="Genomic_DNA"/>
</dbReference>
<organism evidence="1 2">
    <name type="scientific">Clohesyomyces aquaticus</name>
    <dbReference type="NCBI Taxonomy" id="1231657"/>
    <lineage>
        <taxon>Eukaryota</taxon>
        <taxon>Fungi</taxon>
        <taxon>Dikarya</taxon>
        <taxon>Ascomycota</taxon>
        <taxon>Pezizomycotina</taxon>
        <taxon>Dothideomycetes</taxon>
        <taxon>Pleosporomycetidae</taxon>
        <taxon>Pleosporales</taxon>
        <taxon>Lindgomycetaceae</taxon>
        <taxon>Clohesyomyces</taxon>
    </lineage>
</organism>
<dbReference type="InterPro" id="IPR011051">
    <property type="entry name" value="RmlC_Cupin_sf"/>
</dbReference>
<sequence>MAHVGALPKVQRYVTAHNAEGKAIFSNKFDEESKMKPNDDGIAFALSYTTKGFPVSMDNDEDLDVYGGFLNNAPGLVVSGGTVLRHVDIPPSTACAMHRTVSLDYGAVIEGEVELLLDSGEKRLMKRGDVAIQRGTMHQWINPSKTEWTRMLFVLQPSKPLAIAGEAFGEELAGMAGVKPSE</sequence>
<reference evidence="1 2" key="1">
    <citation type="submission" date="2016-07" db="EMBL/GenBank/DDBJ databases">
        <title>Pervasive Adenine N6-methylation of Active Genes in Fungi.</title>
        <authorList>
            <consortium name="DOE Joint Genome Institute"/>
            <person name="Mondo S.J."/>
            <person name="Dannebaum R.O."/>
            <person name="Kuo R.C."/>
            <person name="Labutti K."/>
            <person name="Haridas S."/>
            <person name="Kuo A."/>
            <person name="Salamov A."/>
            <person name="Ahrendt S.R."/>
            <person name="Lipzen A."/>
            <person name="Sullivan W."/>
            <person name="Andreopoulos W.B."/>
            <person name="Clum A."/>
            <person name="Lindquist E."/>
            <person name="Daum C."/>
            <person name="Ramamoorthy G.K."/>
            <person name="Gryganskyi A."/>
            <person name="Culley D."/>
            <person name="Magnuson J.K."/>
            <person name="James T.Y."/>
            <person name="O'Malley M.A."/>
            <person name="Stajich J.E."/>
            <person name="Spatafora J.W."/>
            <person name="Visel A."/>
            <person name="Grigoriev I.V."/>
        </authorList>
    </citation>
    <scope>NUCLEOTIDE SEQUENCE [LARGE SCALE GENOMIC DNA]</scope>
    <source>
        <strain evidence="1 2">CBS 115471</strain>
    </source>
</reference>
<dbReference type="SUPFAM" id="SSF51182">
    <property type="entry name" value="RmlC-like cupins"/>
    <property type="match status" value="1"/>
</dbReference>
<dbReference type="InterPro" id="IPR047142">
    <property type="entry name" value="OryJ/VirC-like"/>
</dbReference>
<name>A0A1Y1ZS49_9PLEO</name>
<dbReference type="PANTHER" id="PTHR36156:SF3">
    <property type="entry name" value="CUPIN 2 CONSERVED BARREL DOMAIN-CONTAINING PROTEIN"/>
    <property type="match status" value="1"/>
</dbReference>
<evidence type="ECO:0000313" key="2">
    <source>
        <dbReference type="Proteomes" id="UP000193144"/>
    </source>
</evidence>
<accession>A0A1Y1ZS49</accession>
<dbReference type="STRING" id="1231657.A0A1Y1ZS49"/>
<comment type="caution">
    <text evidence="1">The sequence shown here is derived from an EMBL/GenBank/DDBJ whole genome shotgun (WGS) entry which is preliminary data.</text>
</comment>
<proteinExistence type="predicted"/>
<evidence type="ECO:0008006" key="3">
    <source>
        <dbReference type="Google" id="ProtNLM"/>
    </source>
</evidence>